<accession>A0A9P9G2H5</accession>
<dbReference type="AlphaFoldDB" id="A0A9P9G2H5"/>
<organism evidence="2 3">
    <name type="scientific">Fusarium redolens</name>
    <dbReference type="NCBI Taxonomy" id="48865"/>
    <lineage>
        <taxon>Eukaryota</taxon>
        <taxon>Fungi</taxon>
        <taxon>Dikarya</taxon>
        <taxon>Ascomycota</taxon>
        <taxon>Pezizomycotina</taxon>
        <taxon>Sordariomycetes</taxon>
        <taxon>Hypocreomycetidae</taxon>
        <taxon>Hypocreales</taxon>
        <taxon>Nectriaceae</taxon>
        <taxon>Fusarium</taxon>
        <taxon>Fusarium redolens species complex</taxon>
    </lineage>
</organism>
<proteinExistence type="predicted"/>
<feature type="chain" id="PRO_5040366581" description="Secreted protein" evidence="1">
    <location>
        <begin position="19"/>
        <end position="80"/>
    </location>
</feature>
<evidence type="ECO:0008006" key="4">
    <source>
        <dbReference type="Google" id="ProtNLM"/>
    </source>
</evidence>
<comment type="caution">
    <text evidence="2">The sequence shown here is derived from an EMBL/GenBank/DDBJ whole genome shotgun (WGS) entry which is preliminary data.</text>
</comment>
<dbReference type="RefSeq" id="XP_046043440.1">
    <property type="nucleotide sequence ID" value="XM_046194107.1"/>
</dbReference>
<evidence type="ECO:0000313" key="3">
    <source>
        <dbReference type="Proteomes" id="UP000720189"/>
    </source>
</evidence>
<dbReference type="Proteomes" id="UP000720189">
    <property type="component" value="Unassembled WGS sequence"/>
</dbReference>
<feature type="signal peptide" evidence="1">
    <location>
        <begin position="1"/>
        <end position="18"/>
    </location>
</feature>
<dbReference type="EMBL" id="JAGMUX010000021">
    <property type="protein sequence ID" value="KAH7231331.1"/>
    <property type="molecule type" value="Genomic_DNA"/>
</dbReference>
<name>A0A9P9G2H5_FUSRE</name>
<protein>
    <recommendedName>
        <fullName evidence="4">Secreted protein</fullName>
    </recommendedName>
</protein>
<keyword evidence="3" id="KW-1185">Reference proteome</keyword>
<keyword evidence="1" id="KW-0732">Signal</keyword>
<reference evidence="2" key="1">
    <citation type="journal article" date="2021" name="Nat. Commun.">
        <title>Genetic determinants of endophytism in the Arabidopsis root mycobiome.</title>
        <authorList>
            <person name="Mesny F."/>
            <person name="Miyauchi S."/>
            <person name="Thiergart T."/>
            <person name="Pickel B."/>
            <person name="Atanasova L."/>
            <person name="Karlsson M."/>
            <person name="Huettel B."/>
            <person name="Barry K.W."/>
            <person name="Haridas S."/>
            <person name="Chen C."/>
            <person name="Bauer D."/>
            <person name="Andreopoulos W."/>
            <person name="Pangilinan J."/>
            <person name="LaButti K."/>
            <person name="Riley R."/>
            <person name="Lipzen A."/>
            <person name="Clum A."/>
            <person name="Drula E."/>
            <person name="Henrissat B."/>
            <person name="Kohler A."/>
            <person name="Grigoriev I.V."/>
            <person name="Martin F.M."/>
            <person name="Hacquard S."/>
        </authorList>
    </citation>
    <scope>NUCLEOTIDE SEQUENCE</scope>
    <source>
        <strain evidence="2">MPI-CAGE-AT-0023</strain>
    </source>
</reference>
<gene>
    <name evidence="2" type="ORF">BKA55DRAFT_582264</name>
</gene>
<evidence type="ECO:0000313" key="2">
    <source>
        <dbReference type="EMBL" id="KAH7231331.1"/>
    </source>
</evidence>
<dbReference type="GeneID" id="70224061"/>
<sequence length="80" mass="9179">MLVWAFFAVAALMPSGRLWNRRGHPVCCAMALFHSVRRPDHQADGHGALEATCLKIVRVARVNKNQSRRAKSLLHIYWRQ</sequence>
<evidence type="ECO:0000256" key="1">
    <source>
        <dbReference type="SAM" id="SignalP"/>
    </source>
</evidence>